<evidence type="ECO:0000256" key="1">
    <source>
        <dbReference type="ARBA" id="ARBA00022801"/>
    </source>
</evidence>
<keyword evidence="1" id="KW-0378">Hydrolase</keyword>
<evidence type="ECO:0000256" key="3">
    <source>
        <dbReference type="PIRSR" id="PIRSR613078-2"/>
    </source>
</evidence>
<feature type="active site" description="Tele-phosphohistidine intermediate" evidence="2">
    <location>
        <position position="8"/>
    </location>
</feature>
<accession>A0ABD5FCU0</accession>
<dbReference type="SMART" id="SM00855">
    <property type="entry name" value="PGAM"/>
    <property type="match status" value="1"/>
</dbReference>
<proteinExistence type="predicted"/>
<dbReference type="Gene3D" id="3.40.50.1240">
    <property type="entry name" value="Phosphoglycerate mutase-like"/>
    <property type="match status" value="1"/>
</dbReference>
<dbReference type="CDD" id="cd07067">
    <property type="entry name" value="HP_PGM_like"/>
    <property type="match status" value="1"/>
</dbReference>
<organism evidence="5 6">
    <name type="scientific">Enterococcus avium</name>
    <name type="common">Streptococcus avium</name>
    <dbReference type="NCBI Taxonomy" id="33945"/>
    <lineage>
        <taxon>Bacteria</taxon>
        <taxon>Bacillati</taxon>
        <taxon>Bacillota</taxon>
        <taxon>Bacilli</taxon>
        <taxon>Lactobacillales</taxon>
        <taxon>Enterococcaceae</taxon>
        <taxon>Enterococcus</taxon>
    </lineage>
</organism>
<reference evidence="5 6" key="1">
    <citation type="submission" date="2023-03" db="EMBL/GenBank/DDBJ databases">
        <authorList>
            <person name="Shen W."/>
            <person name="Cai J."/>
        </authorList>
    </citation>
    <scope>NUCLEOTIDE SEQUENCE [LARGE SCALE GENOMIC DNA]</scope>
    <source>
        <strain evidence="5 6">Y2</strain>
    </source>
</reference>
<feature type="active site" description="Proton donor/acceptor" evidence="2">
    <location>
        <position position="85"/>
    </location>
</feature>
<evidence type="ECO:0000313" key="6">
    <source>
        <dbReference type="Proteomes" id="UP001264335"/>
    </source>
</evidence>
<dbReference type="SUPFAM" id="SSF53254">
    <property type="entry name" value="Phosphoglycerate mutase-like"/>
    <property type="match status" value="1"/>
</dbReference>
<evidence type="ECO:0000313" key="5">
    <source>
        <dbReference type="EMBL" id="MDT2515410.1"/>
    </source>
</evidence>
<comment type="caution">
    <text evidence="5">The sequence shown here is derived from an EMBL/GenBank/DDBJ whole genome shotgun (WGS) entry which is preliminary data.</text>
</comment>
<dbReference type="InterPro" id="IPR051695">
    <property type="entry name" value="Phosphoglycerate_Mutase"/>
</dbReference>
<name>A0ABD5FCU0_ENTAV</name>
<feature type="site" description="Transition state stabilizer" evidence="4">
    <location>
        <position position="168"/>
    </location>
</feature>
<dbReference type="Pfam" id="PF00300">
    <property type="entry name" value="His_Phos_1"/>
    <property type="match status" value="1"/>
</dbReference>
<dbReference type="PANTHER" id="PTHR46517">
    <property type="entry name" value="FRUCTOSE-2,6-BISPHOSPHATASE TIGAR"/>
    <property type="match status" value="1"/>
</dbReference>
<dbReference type="EMBL" id="JARPWY010000043">
    <property type="protein sequence ID" value="MDT2515410.1"/>
    <property type="molecule type" value="Genomic_DNA"/>
</dbReference>
<sequence>MKLYFVRHGETYLNKYKKMQGWSDSPLTVAGEAIARETGERLKHIPFAAIYTSDLGRTIQTAQLILSENLYADANEIQPMKEFRETFFGSFEAEQGNAVYPKVAEKHGIDVKDVFGALSLESISDTLKELDPFDDAESATEFQARLDKGMKRITQDTKEDEEILVVTHGNTIRHIVNKISPETNVFQEIGNSSVTTIEYLEGQLKLLEFNR</sequence>
<protein>
    <submittedName>
        <fullName evidence="5">Histidine phosphatase family protein</fullName>
    </submittedName>
</protein>
<dbReference type="GO" id="GO:0016787">
    <property type="term" value="F:hydrolase activity"/>
    <property type="evidence" value="ECO:0007669"/>
    <property type="project" value="UniProtKB-KW"/>
</dbReference>
<dbReference type="InterPro" id="IPR013078">
    <property type="entry name" value="His_Pase_superF_clade-1"/>
</dbReference>
<gene>
    <name evidence="5" type="ORF">P7D79_14385</name>
</gene>
<dbReference type="Proteomes" id="UP001264335">
    <property type="component" value="Unassembled WGS sequence"/>
</dbReference>
<dbReference type="AlphaFoldDB" id="A0ABD5FCU0"/>
<feature type="binding site" evidence="3">
    <location>
        <begin position="169"/>
        <end position="170"/>
    </location>
    <ligand>
        <name>substrate</name>
    </ligand>
</feature>
<dbReference type="InterPro" id="IPR029033">
    <property type="entry name" value="His_PPase_superfam"/>
</dbReference>
<feature type="binding site" evidence="3">
    <location>
        <position position="57"/>
    </location>
    <ligand>
        <name>substrate</name>
    </ligand>
</feature>
<dbReference type="RefSeq" id="WP_161169154.1">
    <property type="nucleotide sequence ID" value="NZ_JAHLOU010000005.1"/>
</dbReference>
<feature type="binding site" evidence="3">
    <location>
        <begin position="7"/>
        <end position="14"/>
    </location>
    <ligand>
        <name>substrate</name>
    </ligand>
</feature>
<evidence type="ECO:0000256" key="4">
    <source>
        <dbReference type="PIRSR" id="PIRSR613078-3"/>
    </source>
</evidence>
<evidence type="ECO:0000256" key="2">
    <source>
        <dbReference type="PIRSR" id="PIRSR613078-1"/>
    </source>
</evidence>
<dbReference type="PANTHER" id="PTHR46517:SF1">
    <property type="entry name" value="FRUCTOSE-2,6-BISPHOSPHATASE TIGAR"/>
    <property type="match status" value="1"/>
</dbReference>